<proteinExistence type="predicted"/>
<feature type="transmembrane region" description="Helical" evidence="1">
    <location>
        <begin position="123"/>
        <end position="143"/>
    </location>
</feature>
<dbReference type="Proteomes" id="UP000011713">
    <property type="component" value="Unassembled WGS sequence"/>
</dbReference>
<dbReference type="eggNOG" id="ENOG502RH1V">
    <property type="taxonomic scope" value="Eukaryota"/>
</dbReference>
<dbReference type="EnsemblProtists" id="HpaT811887">
    <property type="protein sequence ID" value="HpaP811887"/>
    <property type="gene ID" value="HpaG811887"/>
</dbReference>
<evidence type="ECO:0000313" key="3">
    <source>
        <dbReference type="Proteomes" id="UP000011713"/>
    </source>
</evidence>
<dbReference type="EMBL" id="JH598056">
    <property type="status" value="NOT_ANNOTATED_CDS"/>
    <property type="molecule type" value="Genomic_DNA"/>
</dbReference>
<dbReference type="HOGENOM" id="CLU_1646974_0_0_1"/>
<name>M4BZ64_HYAAE</name>
<reference evidence="3" key="1">
    <citation type="journal article" date="2010" name="Science">
        <title>Signatures of adaptation to obligate biotrophy in the Hyaloperonospora arabidopsidis genome.</title>
        <authorList>
            <person name="Baxter L."/>
            <person name="Tripathy S."/>
            <person name="Ishaque N."/>
            <person name="Boot N."/>
            <person name="Cabral A."/>
            <person name="Kemen E."/>
            <person name="Thines M."/>
            <person name="Ah-Fong A."/>
            <person name="Anderson R."/>
            <person name="Badejoko W."/>
            <person name="Bittner-Eddy P."/>
            <person name="Boore J.L."/>
            <person name="Chibucos M.C."/>
            <person name="Coates M."/>
            <person name="Dehal P."/>
            <person name="Delehaunty K."/>
            <person name="Dong S."/>
            <person name="Downton P."/>
            <person name="Dumas B."/>
            <person name="Fabro G."/>
            <person name="Fronick C."/>
            <person name="Fuerstenberg S.I."/>
            <person name="Fulton L."/>
            <person name="Gaulin E."/>
            <person name="Govers F."/>
            <person name="Hughes L."/>
            <person name="Humphray S."/>
            <person name="Jiang R.H."/>
            <person name="Judelson H."/>
            <person name="Kamoun S."/>
            <person name="Kyung K."/>
            <person name="Meijer H."/>
            <person name="Minx P."/>
            <person name="Morris P."/>
            <person name="Nelson J."/>
            <person name="Phuntumart V."/>
            <person name="Qutob D."/>
            <person name="Rehmany A."/>
            <person name="Rougon-Cardoso A."/>
            <person name="Ryden P."/>
            <person name="Torto-Alalibo T."/>
            <person name="Studholme D."/>
            <person name="Wang Y."/>
            <person name="Win J."/>
            <person name="Wood J."/>
            <person name="Clifton S.W."/>
            <person name="Rogers J."/>
            <person name="Van den Ackerveken G."/>
            <person name="Jones J.D."/>
            <person name="McDowell J.M."/>
            <person name="Beynon J."/>
            <person name="Tyler B.M."/>
        </authorList>
    </citation>
    <scope>NUCLEOTIDE SEQUENCE [LARGE SCALE GENOMIC DNA]</scope>
    <source>
        <strain evidence="3">Emoy2</strain>
    </source>
</reference>
<dbReference type="AlphaFoldDB" id="M4BZ64"/>
<keyword evidence="3" id="KW-1185">Reference proteome</keyword>
<dbReference type="InParanoid" id="M4BZ64"/>
<protein>
    <submittedName>
        <fullName evidence="2">Uncharacterized protein</fullName>
    </submittedName>
</protein>
<dbReference type="OMA" id="QDINWAN"/>
<keyword evidence="1" id="KW-1133">Transmembrane helix</keyword>
<dbReference type="VEuPathDB" id="FungiDB:HpaG811887"/>
<keyword evidence="1" id="KW-0812">Transmembrane</keyword>
<reference evidence="2" key="2">
    <citation type="submission" date="2015-06" db="UniProtKB">
        <authorList>
            <consortium name="EnsemblProtists"/>
        </authorList>
    </citation>
    <scope>IDENTIFICATION</scope>
    <source>
        <strain evidence="2">Emoy2</strain>
    </source>
</reference>
<feature type="transmembrane region" description="Helical" evidence="1">
    <location>
        <begin position="96"/>
        <end position="116"/>
    </location>
</feature>
<evidence type="ECO:0000313" key="2">
    <source>
        <dbReference type="EnsemblProtists" id="HpaP811887"/>
    </source>
</evidence>
<keyword evidence="1" id="KW-0472">Membrane</keyword>
<organism evidence="2 3">
    <name type="scientific">Hyaloperonospora arabidopsidis (strain Emoy2)</name>
    <name type="common">Downy mildew agent</name>
    <name type="synonym">Peronospora arabidopsidis</name>
    <dbReference type="NCBI Taxonomy" id="559515"/>
    <lineage>
        <taxon>Eukaryota</taxon>
        <taxon>Sar</taxon>
        <taxon>Stramenopiles</taxon>
        <taxon>Oomycota</taxon>
        <taxon>Peronosporomycetes</taxon>
        <taxon>Peronosporales</taxon>
        <taxon>Peronosporaceae</taxon>
        <taxon>Hyaloperonospora</taxon>
    </lineage>
</organism>
<sequence>MELLFDRFTPCVLANQKFRLQHNAVGVRRKHFYHSTDACCPAVEFTRHLFRECSVASLCPAANPYVTLVLQDINWANVVYLHKLHFTDASVQAYSYHNAMMALNFLCCAALYLLWLHRDDHRFQAVSTSVLVLLMEALAYASLNLKRLAVYSVDNHRLGWL</sequence>
<evidence type="ECO:0000256" key="1">
    <source>
        <dbReference type="SAM" id="Phobius"/>
    </source>
</evidence>
<accession>M4BZ64</accession>